<sequence>MATTYKILGQSNPAAVTSTDLYTVPAATTAIISTITVANLAATDATFRISTAVAGLAITAKQYIAYDVTVPGSGFIALTLGVSLGATDVVRVYASTANVAFGAFGTQLT</sequence>
<name>A0A6J5P1L7_9CAUD</name>
<protein>
    <submittedName>
        <fullName evidence="1">Uncharacterized protein</fullName>
    </submittedName>
</protein>
<gene>
    <name evidence="1" type="ORF">UFOVP802_2</name>
</gene>
<reference evidence="1" key="1">
    <citation type="submission" date="2020-04" db="EMBL/GenBank/DDBJ databases">
        <authorList>
            <person name="Chiriac C."/>
            <person name="Salcher M."/>
            <person name="Ghai R."/>
            <person name="Kavagutti S V."/>
        </authorList>
    </citation>
    <scope>NUCLEOTIDE SEQUENCE</scope>
</reference>
<accession>A0A6J5P1L7</accession>
<dbReference type="EMBL" id="LR796753">
    <property type="protein sequence ID" value="CAB4163125.1"/>
    <property type="molecule type" value="Genomic_DNA"/>
</dbReference>
<evidence type="ECO:0000313" key="1">
    <source>
        <dbReference type="EMBL" id="CAB4163125.1"/>
    </source>
</evidence>
<proteinExistence type="predicted"/>
<organism evidence="1">
    <name type="scientific">uncultured Caudovirales phage</name>
    <dbReference type="NCBI Taxonomy" id="2100421"/>
    <lineage>
        <taxon>Viruses</taxon>
        <taxon>Duplodnaviria</taxon>
        <taxon>Heunggongvirae</taxon>
        <taxon>Uroviricota</taxon>
        <taxon>Caudoviricetes</taxon>
        <taxon>Peduoviridae</taxon>
        <taxon>Maltschvirus</taxon>
        <taxon>Maltschvirus maltsch</taxon>
    </lineage>
</organism>